<keyword evidence="14" id="KW-1015">Disulfide bond</keyword>
<dbReference type="GO" id="GO:0001671">
    <property type="term" value="F:ATPase activator activity"/>
    <property type="evidence" value="ECO:0007669"/>
    <property type="project" value="TreeGrafter"/>
</dbReference>
<evidence type="ECO:0000256" key="3">
    <source>
        <dbReference type="ARBA" id="ARBA00022448"/>
    </source>
</evidence>
<dbReference type="GO" id="GO:0036376">
    <property type="term" value="P:sodium ion export across plasma membrane"/>
    <property type="evidence" value="ECO:0007669"/>
    <property type="project" value="TreeGrafter"/>
</dbReference>
<dbReference type="InterPro" id="IPR000402">
    <property type="entry name" value="Na/K_ATPase_sub_beta"/>
</dbReference>
<name>A0A9P0B9R2_BRAAE</name>
<dbReference type="AlphaFoldDB" id="A0A9P0B9R2"/>
<evidence type="ECO:0000313" key="20">
    <source>
        <dbReference type="Proteomes" id="UP001154078"/>
    </source>
</evidence>
<keyword evidence="6" id="KW-0740">Sodium/potassium transport</keyword>
<comment type="function">
    <text evidence="17">This is the non-catalytic component of the active enzyme, which catalyzes the hydrolysis of ATP coupled with the exchange of Na(+) and K(+) ions across the plasma membrane. The beta subunit regulates, through assembly of alpha/beta heterodimers, the number of sodium pumps transported to the plasma membrane.</text>
</comment>
<evidence type="ECO:0000256" key="12">
    <source>
        <dbReference type="ARBA" id="ARBA00023065"/>
    </source>
</evidence>
<evidence type="ECO:0000256" key="18">
    <source>
        <dbReference type="SAM" id="Phobius"/>
    </source>
</evidence>
<dbReference type="GO" id="GO:0005890">
    <property type="term" value="C:sodium:potassium-exchanging ATPase complex"/>
    <property type="evidence" value="ECO:0007669"/>
    <property type="project" value="InterPro"/>
</dbReference>
<keyword evidence="9" id="KW-0735">Signal-anchor</keyword>
<evidence type="ECO:0000256" key="10">
    <source>
        <dbReference type="ARBA" id="ARBA00022989"/>
    </source>
</evidence>
<keyword evidence="11" id="KW-0915">Sodium</keyword>
<dbReference type="Pfam" id="PF00287">
    <property type="entry name" value="Na_K-ATPase"/>
    <property type="match status" value="1"/>
</dbReference>
<dbReference type="GO" id="GO:1990573">
    <property type="term" value="P:potassium ion import across plasma membrane"/>
    <property type="evidence" value="ECO:0007669"/>
    <property type="project" value="TreeGrafter"/>
</dbReference>
<evidence type="ECO:0000256" key="8">
    <source>
        <dbReference type="ARBA" id="ARBA00022958"/>
    </source>
</evidence>
<keyword evidence="4" id="KW-1003">Cell membrane</keyword>
<gene>
    <name evidence="19" type="ORF">MELIAE_LOCUS8036</name>
</gene>
<evidence type="ECO:0000256" key="11">
    <source>
        <dbReference type="ARBA" id="ARBA00023053"/>
    </source>
</evidence>
<dbReference type="InterPro" id="IPR038702">
    <property type="entry name" value="Na/K_ATPase_sub_beta_sf"/>
</dbReference>
<evidence type="ECO:0000256" key="9">
    <source>
        <dbReference type="ARBA" id="ARBA00022968"/>
    </source>
</evidence>
<evidence type="ECO:0000256" key="13">
    <source>
        <dbReference type="ARBA" id="ARBA00023136"/>
    </source>
</evidence>
<evidence type="ECO:0000256" key="7">
    <source>
        <dbReference type="ARBA" id="ARBA00022692"/>
    </source>
</evidence>
<dbReference type="GO" id="GO:0030007">
    <property type="term" value="P:intracellular potassium ion homeostasis"/>
    <property type="evidence" value="ECO:0007669"/>
    <property type="project" value="TreeGrafter"/>
</dbReference>
<keyword evidence="10 18" id="KW-1133">Transmembrane helix</keyword>
<organism evidence="19 20">
    <name type="scientific">Brassicogethes aeneus</name>
    <name type="common">Rape pollen beetle</name>
    <name type="synonym">Meligethes aeneus</name>
    <dbReference type="NCBI Taxonomy" id="1431903"/>
    <lineage>
        <taxon>Eukaryota</taxon>
        <taxon>Metazoa</taxon>
        <taxon>Ecdysozoa</taxon>
        <taxon>Arthropoda</taxon>
        <taxon>Hexapoda</taxon>
        <taxon>Insecta</taxon>
        <taxon>Pterygota</taxon>
        <taxon>Neoptera</taxon>
        <taxon>Endopterygota</taxon>
        <taxon>Coleoptera</taxon>
        <taxon>Polyphaga</taxon>
        <taxon>Cucujiformia</taxon>
        <taxon>Nitidulidae</taxon>
        <taxon>Meligethinae</taxon>
        <taxon>Brassicogethes</taxon>
    </lineage>
</organism>
<dbReference type="OrthoDB" id="5912413at2759"/>
<comment type="similarity">
    <text evidence="2">Belongs to the X(+)/potassium ATPases subunit beta family.</text>
</comment>
<dbReference type="PANTHER" id="PTHR11523:SF31">
    <property type="entry name" value="AT04468P-RELATED"/>
    <property type="match status" value="1"/>
</dbReference>
<comment type="subcellular location">
    <subcellularLocation>
        <location evidence="1">Cell membrane</location>
        <topology evidence="1">Single-pass type II membrane protein</topology>
    </subcellularLocation>
</comment>
<accession>A0A9P0B9R2</accession>
<dbReference type="GO" id="GO:0006883">
    <property type="term" value="P:intracellular sodium ion homeostasis"/>
    <property type="evidence" value="ECO:0007669"/>
    <property type="project" value="TreeGrafter"/>
</dbReference>
<evidence type="ECO:0000256" key="5">
    <source>
        <dbReference type="ARBA" id="ARBA00022538"/>
    </source>
</evidence>
<keyword evidence="5" id="KW-0633">Potassium transport</keyword>
<keyword evidence="12" id="KW-0406">Ion transport</keyword>
<keyword evidence="15" id="KW-0325">Glycoprotein</keyword>
<evidence type="ECO:0000256" key="6">
    <source>
        <dbReference type="ARBA" id="ARBA00022607"/>
    </source>
</evidence>
<evidence type="ECO:0000256" key="16">
    <source>
        <dbReference type="ARBA" id="ARBA00023201"/>
    </source>
</evidence>
<evidence type="ECO:0000256" key="4">
    <source>
        <dbReference type="ARBA" id="ARBA00022475"/>
    </source>
</evidence>
<evidence type="ECO:0000256" key="15">
    <source>
        <dbReference type="ARBA" id="ARBA00023180"/>
    </source>
</evidence>
<sequence length="324" mass="37050">MVKDNDNGVVGFQFHQRDDSTKWQKFQRALYDPSTKQVLGRTPKSWGQLLFFYAMFYIVLAALFAICMQGLFATISVQEPTWKLEESLIGNNPGLGFRPISDKTEDGSLIWYNTTNHTTTTKWVKLMNTFLEDYNKSQVGENYVQCDFHKLPEPDQACAIDIGDFGNCTPEKNYGYNSTSPCVFLKLNRIFGWKPEFFTEPQDDMPIALKEHINSIINKKERQQIWVSCQGENALDKESATQFEYKPHGFAGYFYPYLNTPNYKSPLISVRILNPTPNIIISIECRAWAKNIVYRGGSLNRAGSVSFEIMVDTEGKANVMEAKI</sequence>
<reference evidence="19" key="1">
    <citation type="submission" date="2021-12" db="EMBL/GenBank/DDBJ databases">
        <authorList>
            <person name="King R."/>
        </authorList>
    </citation>
    <scope>NUCLEOTIDE SEQUENCE</scope>
</reference>
<evidence type="ECO:0000256" key="17">
    <source>
        <dbReference type="ARBA" id="ARBA00025540"/>
    </source>
</evidence>
<feature type="transmembrane region" description="Helical" evidence="18">
    <location>
        <begin position="50"/>
        <end position="72"/>
    </location>
</feature>
<keyword evidence="3" id="KW-0813">Transport</keyword>
<keyword evidence="20" id="KW-1185">Reference proteome</keyword>
<evidence type="ECO:0000256" key="1">
    <source>
        <dbReference type="ARBA" id="ARBA00004401"/>
    </source>
</evidence>
<dbReference type="EMBL" id="OV121136">
    <property type="protein sequence ID" value="CAH0557282.1"/>
    <property type="molecule type" value="Genomic_DNA"/>
</dbReference>
<dbReference type="Gene3D" id="2.60.40.1660">
    <property type="entry name" value="Na, k-atpase alpha subunit"/>
    <property type="match status" value="1"/>
</dbReference>
<protein>
    <submittedName>
        <fullName evidence="19">Uncharacterized protein</fullName>
    </submittedName>
</protein>
<dbReference type="Proteomes" id="UP001154078">
    <property type="component" value="Chromosome 5"/>
</dbReference>
<keyword evidence="7 18" id="KW-0812">Transmembrane</keyword>
<dbReference type="FunFam" id="2.60.40.1660:FF:000004">
    <property type="entry name" value="sodium/potassium-transporting ATPase subunit beta-2"/>
    <property type="match status" value="1"/>
</dbReference>
<proteinExistence type="inferred from homology"/>
<keyword evidence="8" id="KW-0630">Potassium</keyword>
<evidence type="ECO:0000256" key="14">
    <source>
        <dbReference type="ARBA" id="ARBA00023157"/>
    </source>
</evidence>
<keyword evidence="13 18" id="KW-0472">Membrane</keyword>
<evidence type="ECO:0000256" key="2">
    <source>
        <dbReference type="ARBA" id="ARBA00005876"/>
    </source>
</evidence>
<keyword evidence="16" id="KW-0739">Sodium transport</keyword>
<dbReference type="PANTHER" id="PTHR11523">
    <property type="entry name" value="SODIUM/POTASSIUM-DEPENDENT ATPASE BETA SUBUNIT"/>
    <property type="match status" value="1"/>
</dbReference>
<evidence type="ECO:0000313" key="19">
    <source>
        <dbReference type="EMBL" id="CAH0557282.1"/>
    </source>
</evidence>